<dbReference type="EMBL" id="CAEZTZ010000026">
    <property type="protein sequence ID" value="CAB4581066.1"/>
    <property type="molecule type" value="Genomic_DNA"/>
</dbReference>
<accession>A0A6J6EY34</accession>
<reference evidence="1" key="1">
    <citation type="submission" date="2020-05" db="EMBL/GenBank/DDBJ databases">
        <authorList>
            <person name="Chiriac C."/>
            <person name="Salcher M."/>
            <person name="Ghai R."/>
            <person name="Kavagutti S V."/>
        </authorList>
    </citation>
    <scope>NUCLEOTIDE SEQUENCE</scope>
</reference>
<evidence type="ECO:0000313" key="1">
    <source>
        <dbReference type="EMBL" id="CAB4581066.1"/>
    </source>
</evidence>
<sequence>MTESPANPSEAIRFFEHLVEIFSGRKRRRNVVATEQKGSLPFEKGRDPRAIGSIVSRTINERGWAPFLSRESVIDQWVEIVGIDVAAHTVPVIDDDLITVRCDSSAWATNLRLMRHEILAELLARFPNSGIEKISVIGPGVPNKIRGPRSVKWRGPRDTYG</sequence>
<gene>
    <name evidence="1" type="ORF">UFOPK1767_00328</name>
    <name evidence="2" type="ORF">UFOPK3339_00110</name>
</gene>
<dbReference type="InterPro" id="IPR007922">
    <property type="entry name" value="DciA-like"/>
</dbReference>
<organism evidence="1">
    <name type="scientific">freshwater metagenome</name>
    <dbReference type="NCBI Taxonomy" id="449393"/>
    <lineage>
        <taxon>unclassified sequences</taxon>
        <taxon>metagenomes</taxon>
        <taxon>ecological metagenomes</taxon>
    </lineage>
</organism>
<dbReference type="EMBL" id="CAFBLF010000009">
    <property type="protein sequence ID" value="CAB4856044.1"/>
    <property type="molecule type" value="Genomic_DNA"/>
</dbReference>
<proteinExistence type="predicted"/>
<dbReference type="PANTHER" id="PTHR36456">
    <property type="entry name" value="UPF0232 PROTEIN SCO3875"/>
    <property type="match status" value="1"/>
</dbReference>
<evidence type="ECO:0000313" key="2">
    <source>
        <dbReference type="EMBL" id="CAB4856044.1"/>
    </source>
</evidence>
<dbReference type="PANTHER" id="PTHR36456:SF1">
    <property type="entry name" value="UPF0232 PROTEIN SCO3875"/>
    <property type="match status" value="1"/>
</dbReference>
<dbReference type="AlphaFoldDB" id="A0A6J6EY34"/>
<name>A0A6J6EY34_9ZZZZ</name>
<protein>
    <submittedName>
        <fullName evidence="1">Unannotated protein</fullName>
    </submittedName>
</protein>
<dbReference type="Pfam" id="PF05258">
    <property type="entry name" value="DciA"/>
    <property type="match status" value="1"/>
</dbReference>